<accession>A0A832N435</accession>
<keyword evidence="6 7" id="KW-0472">Membrane</keyword>
<feature type="transmembrane region" description="Helical" evidence="7">
    <location>
        <begin position="168"/>
        <end position="187"/>
    </location>
</feature>
<feature type="transmembrane region" description="Helical" evidence="7">
    <location>
        <begin position="132"/>
        <end position="156"/>
    </location>
</feature>
<proteinExistence type="inferred from homology"/>
<evidence type="ECO:0000256" key="3">
    <source>
        <dbReference type="ARBA" id="ARBA00022519"/>
    </source>
</evidence>
<evidence type="ECO:0000256" key="6">
    <source>
        <dbReference type="ARBA" id="ARBA00023136"/>
    </source>
</evidence>
<feature type="transmembrane region" description="Helical" evidence="7">
    <location>
        <begin position="228"/>
        <end position="254"/>
    </location>
</feature>
<name>A0A832N435_9GAMM</name>
<dbReference type="HAMAP" id="MF_00672">
    <property type="entry name" value="UPF0761"/>
    <property type="match status" value="1"/>
</dbReference>
<evidence type="ECO:0000256" key="1">
    <source>
        <dbReference type="ARBA" id="ARBA00004651"/>
    </source>
</evidence>
<evidence type="ECO:0000256" key="2">
    <source>
        <dbReference type="ARBA" id="ARBA00022475"/>
    </source>
</evidence>
<dbReference type="NCBIfam" id="NF002457">
    <property type="entry name" value="PRK01637.1"/>
    <property type="match status" value="1"/>
</dbReference>
<protein>
    <submittedName>
        <fullName evidence="8">Virulence factor BrkB family protein</fullName>
    </submittedName>
</protein>
<feature type="transmembrane region" description="Helical" evidence="7">
    <location>
        <begin position="29"/>
        <end position="52"/>
    </location>
</feature>
<organism evidence="8">
    <name type="scientific">Candidatus Tenderia electrophaga</name>
    <dbReference type="NCBI Taxonomy" id="1748243"/>
    <lineage>
        <taxon>Bacteria</taxon>
        <taxon>Pseudomonadati</taxon>
        <taxon>Pseudomonadota</taxon>
        <taxon>Gammaproteobacteria</taxon>
        <taxon>Candidatus Tenderiales</taxon>
        <taxon>Candidatus Tenderiaceae</taxon>
        <taxon>Candidatus Tenderia</taxon>
    </lineage>
</organism>
<comment type="caution">
    <text evidence="8">The sequence shown here is derived from an EMBL/GenBank/DDBJ whole genome shotgun (WGS) entry which is preliminary data.</text>
</comment>
<evidence type="ECO:0000256" key="4">
    <source>
        <dbReference type="ARBA" id="ARBA00022692"/>
    </source>
</evidence>
<dbReference type="PANTHER" id="PTHR30213">
    <property type="entry name" value="INNER MEMBRANE PROTEIN YHJD"/>
    <property type="match status" value="1"/>
</dbReference>
<dbReference type="Pfam" id="PF03631">
    <property type="entry name" value="Virul_fac_BrkB"/>
    <property type="match status" value="1"/>
</dbReference>
<evidence type="ECO:0000256" key="5">
    <source>
        <dbReference type="ARBA" id="ARBA00022989"/>
    </source>
</evidence>
<dbReference type="EMBL" id="DRNF01000413">
    <property type="protein sequence ID" value="HHJ81278.1"/>
    <property type="molecule type" value="Genomic_DNA"/>
</dbReference>
<feature type="non-terminal residue" evidence="8">
    <location>
        <position position="412"/>
    </location>
</feature>
<keyword evidence="4 7" id="KW-0812">Transmembrane</keyword>
<evidence type="ECO:0000313" key="8">
    <source>
        <dbReference type="EMBL" id="HHJ81278.1"/>
    </source>
</evidence>
<dbReference type="AlphaFoldDB" id="A0A832N435"/>
<dbReference type="PANTHER" id="PTHR30213:SF0">
    <property type="entry name" value="UPF0761 MEMBRANE PROTEIN YIHY"/>
    <property type="match status" value="1"/>
</dbReference>
<dbReference type="InterPro" id="IPR023679">
    <property type="entry name" value="UPF0761_bac"/>
</dbReference>
<feature type="transmembrane region" description="Helical" evidence="7">
    <location>
        <begin position="92"/>
        <end position="111"/>
    </location>
</feature>
<keyword evidence="5 7" id="KW-1133">Transmembrane helix</keyword>
<dbReference type="InterPro" id="IPR017039">
    <property type="entry name" value="Virul_fac_BrkB"/>
</dbReference>
<feature type="transmembrane region" description="Helical" evidence="7">
    <location>
        <begin position="199"/>
        <end position="222"/>
    </location>
</feature>
<dbReference type="Proteomes" id="UP000885832">
    <property type="component" value="Unassembled WGS sequence"/>
</dbReference>
<dbReference type="GO" id="GO:0005886">
    <property type="term" value="C:plasma membrane"/>
    <property type="evidence" value="ECO:0007669"/>
    <property type="project" value="UniProtKB-SubCell"/>
</dbReference>
<sequence>MSKAKQLFDFVRALGQAFYDDRCLRSSAALTYTTLLSLVPLSTVIFSVFAAFPMFDSVANQIQGFIFENFVPTSGNAIQHYLEEFSSKASQLTAIGAAFLIISALLLMNTIEGAMNDIWHIKSSRKAIPKFIVYWAMLTLGPILVGASIAFTSYLSSLPLISDLTAKLLFLLPFFASTLACTLLYAVVPNTYVPIRHAFTGAVVAAILFEIAKKTFALYITAFPTYEMIYGALATIPIFLIWLYISWMVVMLGAEISYCLYHRSGARQHTSGALLLSDFKVIALIWQAQQQDQLLNEDELTDSKSMAKTDIQASLERMLASGLIHQTSDGQWALSKDSARLTLADLYTAQNHTLPQLDLEQLSTDPLEQALSKALTSSNHKIEDALRLQLQPLFQSAVRQPAPPAENQRIEP</sequence>
<gene>
    <name evidence="8" type="ORF">ENJ65_06555</name>
</gene>
<reference evidence="8" key="1">
    <citation type="journal article" date="2020" name="mSystems">
        <title>Genome- and Community-Level Interaction Insights into Carbon Utilization and Element Cycling Functions of Hydrothermarchaeota in Hydrothermal Sediment.</title>
        <authorList>
            <person name="Zhou Z."/>
            <person name="Liu Y."/>
            <person name="Xu W."/>
            <person name="Pan J."/>
            <person name="Luo Z.H."/>
            <person name="Li M."/>
        </authorList>
    </citation>
    <scope>NUCLEOTIDE SEQUENCE [LARGE SCALE GENOMIC DNA]</scope>
    <source>
        <strain evidence="8">HyVt-505</strain>
    </source>
</reference>
<dbReference type="NCBIfam" id="TIGR00765">
    <property type="entry name" value="yihY_not_rbn"/>
    <property type="match status" value="1"/>
</dbReference>
<keyword evidence="3" id="KW-0997">Cell inner membrane</keyword>
<comment type="subcellular location">
    <subcellularLocation>
        <location evidence="1">Cell membrane</location>
        <topology evidence="1">Multi-pass membrane protein</topology>
    </subcellularLocation>
</comment>
<keyword evidence="2" id="KW-1003">Cell membrane</keyword>
<evidence type="ECO:0000256" key="7">
    <source>
        <dbReference type="SAM" id="Phobius"/>
    </source>
</evidence>